<proteinExistence type="predicted"/>
<accession>A0A0M4EFR3</accession>
<feature type="region of interest" description="Disordered" evidence="1">
    <location>
        <begin position="1126"/>
        <end position="1151"/>
    </location>
</feature>
<reference evidence="2 3" key="1">
    <citation type="submission" date="2015-08" db="EMBL/GenBank/DDBJ databases">
        <title>Ancestral chromatin configuration constrains chromatin evolution on differentiating sex chromosomes in Drosophila.</title>
        <authorList>
            <person name="Zhou Q."/>
            <person name="Bachtrog D."/>
        </authorList>
    </citation>
    <scope>NUCLEOTIDE SEQUENCE [LARGE SCALE GENOMIC DNA]</scope>
    <source>
        <tissue evidence="2">Whole larvae</tissue>
    </source>
</reference>
<feature type="compositionally biased region" description="Basic residues" evidence="1">
    <location>
        <begin position="1045"/>
        <end position="1057"/>
    </location>
</feature>
<feature type="compositionally biased region" description="Acidic residues" evidence="1">
    <location>
        <begin position="101"/>
        <end position="110"/>
    </location>
</feature>
<feature type="compositionally biased region" description="Basic and acidic residues" evidence="1">
    <location>
        <begin position="594"/>
        <end position="627"/>
    </location>
</feature>
<dbReference type="OMA" id="IVQVEPC"/>
<evidence type="ECO:0000313" key="3">
    <source>
        <dbReference type="Proteomes" id="UP000494163"/>
    </source>
</evidence>
<keyword evidence="3" id="KW-1185">Reference proteome</keyword>
<feature type="region of interest" description="Disordered" evidence="1">
    <location>
        <begin position="1"/>
        <end position="329"/>
    </location>
</feature>
<feature type="region of interest" description="Disordered" evidence="1">
    <location>
        <begin position="699"/>
        <end position="726"/>
    </location>
</feature>
<name>A0A0M4EFR3_DROBS</name>
<sequence>MDADNIDAPRATRARTRRLSALETDSNRPLTPQLDVAPDRVASPRLTRRTRLNSATIDVKTPTRATRSATVEPGTPTLSVSAKKRVTRTPAKSAPKQLPLQEEEAEQPAETEEKKNVQVVAQPEPVSKMEAVKEQDEVEQDRSPFTSPSLLQRNVTPTDDMRITRSMSKTPPVVGRSSNNTPPSARRPLHNSPTPIKKSINSGSQSQLQLEKTAVTPEKQMSAEAEDTQITAESTLAEQEATQATAGKPNKENDLQKNNTITSQKLKVKVKDISQQLKESPKKLETSSSNIDMEAEQPALAKVHTISEPETETEAKCEPMPTNDVNTSQAEEEMLGTLEFDASSVENAVVTESIILPTLTPGIKSRVIDTQLEDIYTVRFDNDEVDDIATKQKYPKTPGRIYGVNKGDVESPLKLVLLEGRKSSTPLAKAETSSCKAPLQLDAIQPLSTLANKETDVVRPIKKKLEQRLISSDEDEEEDEHVDKSMLEFVDNEVEVVDNYQSGESMDSSERRELEDNEVPCDGESVGSQDTPDEHGDESDDENLSFIVSDEEVSDDNNESACFSADSLVETDTKGKKKRRRLIVHDTSDEEQEEHPTTAKEEDNKTINKSTHESSPKKTAEKHDIENVKGTLNQSACESENENELNKSDLNKTVAISSESDESFESAAVDTEEVLSSADEYDKKKRSKSVYEIFDSFEEANEENKTEAETETTVATTENQDITMSGLDTEQAKHIPLAEKSIQAIEPNADESELQKMPTSKSSVFHGKQQREDEQAMLADLSHMQQMFNPLQKTRRQTLFGQGLAMAEPKLKRRSEQLSNDFKPSQSFNEMIEERKQQLPKRQRMSKSFCVAAVEDLVEEEGEVSAKKARKSPTSPQTDVGRNEVGKHTDAVLQVESETGDFNQKTESIVTTAAAEEIETIKLQQAAEKTKNRDYYMEYCDTILQAANQAKLEQKKQRAAAGKKTKTQLRVVATPASPVPVAIVAPNQESDKQPKLKKDLKRLQATKQAVKHAMQLLVPDLTKREPQSIARKISPQPPEVIKQNSKVKRQVKKHQKTKIAATSPIKSSDEENKRTVQRVKTSAGYALVTKIAPKKKKNIETFKTKSGIVQVEPCTPKQKYFKEVPSTPKNRWGFQEYPGSPVTRHDTNSATESALQFKRQIFGRKYK</sequence>
<feature type="compositionally biased region" description="Low complexity" evidence="1">
    <location>
        <begin position="231"/>
        <end position="246"/>
    </location>
</feature>
<feature type="region of interest" description="Disordered" evidence="1">
    <location>
        <begin position="746"/>
        <end position="772"/>
    </location>
</feature>
<protein>
    <submittedName>
        <fullName evidence="2">CG12592</fullName>
    </submittedName>
</protein>
<feature type="compositionally biased region" description="Polar residues" evidence="1">
    <location>
        <begin position="143"/>
        <end position="157"/>
    </location>
</feature>
<feature type="compositionally biased region" description="Acidic residues" evidence="1">
    <location>
        <begin position="535"/>
        <end position="558"/>
    </location>
</feature>
<organism evidence="2 3">
    <name type="scientific">Drosophila busckii</name>
    <name type="common">Fruit fly</name>
    <dbReference type="NCBI Taxonomy" id="30019"/>
    <lineage>
        <taxon>Eukaryota</taxon>
        <taxon>Metazoa</taxon>
        <taxon>Ecdysozoa</taxon>
        <taxon>Arthropoda</taxon>
        <taxon>Hexapoda</taxon>
        <taxon>Insecta</taxon>
        <taxon>Pterygota</taxon>
        <taxon>Neoptera</taxon>
        <taxon>Endopterygota</taxon>
        <taxon>Diptera</taxon>
        <taxon>Brachycera</taxon>
        <taxon>Muscomorpha</taxon>
        <taxon>Ephydroidea</taxon>
        <taxon>Drosophilidae</taxon>
        <taxon>Drosophila</taxon>
    </lineage>
</organism>
<gene>
    <name evidence="2" type="ORF">Dbus_chr3Rg1804</name>
</gene>
<dbReference type="AlphaFoldDB" id="A0A0M4EFR3"/>
<evidence type="ECO:0000313" key="2">
    <source>
        <dbReference type="EMBL" id="ALC47054.1"/>
    </source>
</evidence>
<feature type="region of interest" description="Disordered" evidence="1">
    <location>
        <begin position="497"/>
        <end position="686"/>
    </location>
</feature>
<feature type="region of interest" description="Disordered" evidence="1">
    <location>
        <begin position="1043"/>
        <end position="1076"/>
    </location>
</feature>
<dbReference type="OrthoDB" id="8070558at2759"/>
<feature type="region of interest" description="Disordered" evidence="1">
    <location>
        <begin position="861"/>
        <end position="886"/>
    </location>
</feature>
<evidence type="ECO:0000256" key="1">
    <source>
        <dbReference type="SAM" id="MobiDB-lite"/>
    </source>
</evidence>
<feature type="compositionally biased region" description="Polar residues" evidence="1">
    <location>
        <begin position="191"/>
        <end position="210"/>
    </location>
</feature>
<feature type="compositionally biased region" description="Polar residues" evidence="1">
    <location>
        <begin position="256"/>
        <end position="265"/>
    </location>
</feature>
<dbReference type="Proteomes" id="UP000494163">
    <property type="component" value="Chromosome 3R"/>
</dbReference>
<dbReference type="EMBL" id="CP012526">
    <property type="protein sequence ID" value="ALC47054.1"/>
    <property type="molecule type" value="Genomic_DNA"/>
</dbReference>